<feature type="region of interest" description="Disordered" evidence="1">
    <location>
        <begin position="353"/>
        <end position="372"/>
    </location>
</feature>
<organism evidence="2 3">
    <name type="scientific">Colletotrichum liriopes</name>
    <dbReference type="NCBI Taxonomy" id="708192"/>
    <lineage>
        <taxon>Eukaryota</taxon>
        <taxon>Fungi</taxon>
        <taxon>Dikarya</taxon>
        <taxon>Ascomycota</taxon>
        <taxon>Pezizomycotina</taxon>
        <taxon>Sordariomycetes</taxon>
        <taxon>Hypocreomycetidae</taxon>
        <taxon>Glomerellales</taxon>
        <taxon>Glomerellaceae</taxon>
        <taxon>Colletotrichum</taxon>
        <taxon>Colletotrichum spaethianum species complex</taxon>
    </lineage>
</organism>
<reference evidence="2 3" key="1">
    <citation type="submission" date="2021-07" db="EMBL/GenBank/DDBJ databases">
        <title>Genome data of Colletotrichum spaethianum.</title>
        <authorList>
            <person name="Utami Y.D."/>
            <person name="Hiruma K."/>
        </authorList>
    </citation>
    <scope>NUCLEOTIDE SEQUENCE [LARGE SCALE GENOMIC DNA]</scope>
    <source>
        <strain evidence="2 3">MAFF 242679</strain>
    </source>
</reference>
<sequence>MEPEDYWVRFTATVTWGHSSSLANWSGDVSSYYSTIVDIQSTMLRNSKSASSGKMTQGLDSMNLLSASNLSKAAPFFAALEQQLYQPIIPRKSINGRPVPADEAISMVWQQPAGDIDDNDEALVGSNYFDVPYEADGPQEPIEEAKNEEEEEEEEGLSLETARRRISVTEARVFLRDFIEARWEDQLHAGYIKIQCDQTMEEIREFGHLDKAEGSKECRKLVSAPVIHDAIGYALWSELASEVILASETPGNSSTVKTTTSVNTSLITATATQEKTQPPTAMKTTIEQEIAARRARSMRRRATDGDAIAVQSTPRIASTYIATTARARRKSDMHLVRPHQVICTTCGSRAVPEPKHDDNAMSDDEDVQGEAELEFRERKRDSISRRLSVKMNKTLTKFGEGLATGYGGNGVSRVTG</sequence>
<evidence type="ECO:0000313" key="3">
    <source>
        <dbReference type="Proteomes" id="UP001055172"/>
    </source>
</evidence>
<evidence type="ECO:0000313" key="2">
    <source>
        <dbReference type="EMBL" id="GJC89581.1"/>
    </source>
</evidence>
<dbReference type="Proteomes" id="UP001055172">
    <property type="component" value="Unassembled WGS sequence"/>
</dbReference>
<accession>A0AA37GYC7</accession>
<name>A0AA37GYC7_9PEZI</name>
<gene>
    <name evidence="2" type="ORF">ColLi_12419</name>
</gene>
<keyword evidence="3" id="KW-1185">Reference proteome</keyword>
<evidence type="ECO:0000256" key="1">
    <source>
        <dbReference type="SAM" id="MobiDB-lite"/>
    </source>
</evidence>
<protein>
    <submittedName>
        <fullName evidence="2">Uncharacterized protein</fullName>
    </submittedName>
</protein>
<dbReference type="EMBL" id="BPPX01000043">
    <property type="protein sequence ID" value="GJC89581.1"/>
    <property type="molecule type" value="Genomic_DNA"/>
</dbReference>
<proteinExistence type="predicted"/>
<feature type="compositionally biased region" description="Acidic residues" evidence="1">
    <location>
        <begin position="360"/>
        <end position="372"/>
    </location>
</feature>
<comment type="caution">
    <text evidence="2">The sequence shown here is derived from an EMBL/GenBank/DDBJ whole genome shotgun (WGS) entry which is preliminary data.</text>
</comment>
<dbReference type="AlphaFoldDB" id="A0AA37GYC7"/>